<gene>
    <name evidence="2" type="ORF">E0F98_04065</name>
</gene>
<keyword evidence="1" id="KW-1133">Transmembrane helix</keyword>
<reference evidence="2 3" key="1">
    <citation type="submission" date="2019-03" db="EMBL/GenBank/DDBJ databases">
        <title>Flavobacterium TSA-D2 sp. nov., isolated from arctic soil.</title>
        <authorList>
            <person name="Chaudhary D.K."/>
        </authorList>
    </citation>
    <scope>NUCLEOTIDE SEQUENCE [LARGE SCALE GENOMIC DNA]</scope>
    <source>
        <strain evidence="2 3">TSA-D2</strain>
    </source>
</reference>
<comment type="caution">
    <text evidence="2">The sequence shown here is derived from an EMBL/GenBank/DDBJ whole genome shotgun (WGS) entry which is preliminary data.</text>
</comment>
<proteinExistence type="predicted"/>
<feature type="transmembrane region" description="Helical" evidence="1">
    <location>
        <begin position="38"/>
        <end position="57"/>
    </location>
</feature>
<keyword evidence="3" id="KW-1185">Reference proteome</keyword>
<feature type="transmembrane region" description="Helical" evidence="1">
    <location>
        <begin position="69"/>
        <end position="85"/>
    </location>
</feature>
<dbReference type="PIRSF" id="PIRSF002599">
    <property type="entry name" value="Cold_shock_A"/>
    <property type="match status" value="1"/>
</dbReference>
<keyword evidence="1" id="KW-0812">Transmembrane</keyword>
<organism evidence="2 3">
    <name type="scientific">Flavobacterium hiemivividum</name>
    <dbReference type="NCBI Taxonomy" id="2541734"/>
    <lineage>
        <taxon>Bacteria</taxon>
        <taxon>Pseudomonadati</taxon>
        <taxon>Bacteroidota</taxon>
        <taxon>Flavobacteriia</taxon>
        <taxon>Flavobacteriales</taxon>
        <taxon>Flavobacteriaceae</taxon>
        <taxon>Flavobacterium</taxon>
    </lineage>
</organism>
<dbReference type="GO" id="GO:0003676">
    <property type="term" value="F:nucleic acid binding"/>
    <property type="evidence" value="ECO:0007669"/>
    <property type="project" value="InterPro"/>
</dbReference>
<evidence type="ECO:0000313" key="3">
    <source>
        <dbReference type="Proteomes" id="UP000294597"/>
    </source>
</evidence>
<dbReference type="Proteomes" id="UP000294597">
    <property type="component" value="Unassembled WGS sequence"/>
</dbReference>
<dbReference type="EMBL" id="SMFO01000001">
    <property type="protein sequence ID" value="TDE06799.1"/>
    <property type="molecule type" value="Genomic_DNA"/>
</dbReference>
<evidence type="ECO:0000313" key="2">
    <source>
        <dbReference type="EMBL" id="TDE06799.1"/>
    </source>
</evidence>
<dbReference type="RefSeq" id="WP_132109303.1">
    <property type="nucleotide sequence ID" value="NZ_SMFO01000001.1"/>
</dbReference>
<dbReference type="InterPro" id="IPR012156">
    <property type="entry name" value="Cold_shock_CspA"/>
</dbReference>
<name>A0A4R5D0R9_9FLAO</name>
<dbReference type="InterPro" id="IPR010718">
    <property type="entry name" value="DUF1294"/>
</dbReference>
<protein>
    <submittedName>
        <fullName evidence="2">DUF1294 domain-containing protein</fullName>
    </submittedName>
</protein>
<feature type="transmembrane region" description="Helical" evidence="1">
    <location>
        <begin position="6"/>
        <end position="26"/>
    </location>
</feature>
<keyword evidence="1" id="KW-0472">Membrane</keyword>
<accession>A0A4R5D0R9</accession>
<dbReference type="AlphaFoldDB" id="A0A4R5D0R9"/>
<evidence type="ECO:0000256" key="1">
    <source>
        <dbReference type="SAM" id="Phobius"/>
    </source>
</evidence>
<sequence length="94" mass="11066">MIVLFYCFLIVNVIAFILIGYDKYLAKAKKRRVSEKTLLALVLIGGTIGSGLAMLFFRHKTAKRSYLMKFWGIILLQIVVFYFLYRYDFIVIKR</sequence>
<dbReference type="Pfam" id="PF06961">
    <property type="entry name" value="DUF1294"/>
    <property type="match status" value="1"/>
</dbReference>